<name>A0ABS9K8U3_9BACT</name>
<reference evidence="1" key="1">
    <citation type="submission" date="2022-01" db="EMBL/GenBank/DDBJ databases">
        <authorList>
            <person name="Wang Y."/>
        </authorList>
    </citation>
    <scope>NUCLEOTIDE SEQUENCE</scope>
    <source>
        <strain evidence="1">WB101</strain>
    </source>
</reference>
<reference evidence="1" key="2">
    <citation type="submission" date="2024-05" db="EMBL/GenBank/DDBJ databases">
        <title>Rhodohalobacter halophilus gen. nov., sp. nov., a moderately halophilic member of the family Balneolaceae.</title>
        <authorList>
            <person name="Xia J."/>
        </authorList>
    </citation>
    <scope>NUCLEOTIDE SEQUENCE</scope>
    <source>
        <strain evidence="1">WB101</strain>
    </source>
</reference>
<organism evidence="1 2">
    <name type="scientific">Rhodohalobacter sulfatireducens</name>
    <dbReference type="NCBI Taxonomy" id="2911366"/>
    <lineage>
        <taxon>Bacteria</taxon>
        <taxon>Pseudomonadati</taxon>
        <taxon>Balneolota</taxon>
        <taxon>Balneolia</taxon>
        <taxon>Balneolales</taxon>
        <taxon>Balneolaceae</taxon>
        <taxon>Rhodohalobacter</taxon>
    </lineage>
</organism>
<protein>
    <submittedName>
        <fullName evidence="1">Uncharacterized protein</fullName>
    </submittedName>
</protein>
<comment type="caution">
    <text evidence="1">The sequence shown here is derived from an EMBL/GenBank/DDBJ whole genome shotgun (WGS) entry which is preliminary data.</text>
</comment>
<evidence type="ECO:0000313" key="1">
    <source>
        <dbReference type="EMBL" id="MCG2587270.1"/>
    </source>
</evidence>
<keyword evidence="2" id="KW-1185">Reference proteome</keyword>
<gene>
    <name evidence="1" type="ORF">L6773_01745</name>
</gene>
<sequence>MSNTRILIHNASSPIAIRQLTDGHSKNKPCIDQNVMGSSLIPRGLCPEVVH</sequence>
<evidence type="ECO:0000313" key="2">
    <source>
        <dbReference type="Proteomes" id="UP001165366"/>
    </source>
</evidence>
<dbReference type="Proteomes" id="UP001165366">
    <property type="component" value="Unassembled WGS sequence"/>
</dbReference>
<accession>A0ABS9K8U3</accession>
<dbReference type="EMBL" id="JAKLWS010000001">
    <property type="protein sequence ID" value="MCG2587270.1"/>
    <property type="molecule type" value="Genomic_DNA"/>
</dbReference>
<proteinExistence type="predicted"/>